<dbReference type="EMBL" id="BGPR01057333">
    <property type="protein sequence ID" value="GBO33682.1"/>
    <property type="molecule type" value="Genomic_DNA"/>
</dbReference>
<dbReference type="Proteomes" id="UP000499080">
    <property type="component" value="Unassembled WGS sequence"/>
</dbReference>
<comment type="caution">
    <text evidence="2">The sequence shown here is derived from an EMBL/GenBank/DDBJ whole genome shotgun (WGS) entry which is preliminary data.</text>
</comment>
<name>A0A4Y2WBT2_ARAVE</name>
<evidence type="ECO:0000313" key="1">
    <source>
        <dbReference type="EMBL" id="GBO33682.1"/>
    </source>
</evidence>
<gene>
    <name evidence="1" type="ORF">AVEN_112332_1</name>
    <name evidence="2" type="ORF">AVEN_149475_1</name>
</gene>
<evidence type="ECO:0000313" key="2">
    <source>
        <dbReference type="EMBL" id="GBO33690.1"/>
    </source>
</evidence>
<organism evidence="2 3">
    <name type="scientific">Araneus ventricosus</name>
    <name type="common">Orbweaver spider</name>
    <name type="synonym">Epeira ventricosa</name>
    <dbReference type="NCBI Taxonomy" id="182803"/>
    <lineage>
        <taxon>Eukaryota</taxon>
        <taxon>Metazoa</taxon>
        <taxon>Ecdysozoa</taxon>
        <taxon>Arthropoda</taxon>
        <taxon>Chelicerata</taxon>
        <taxon>Arachnida</taxon>
        <taxon>Araneae</taxon>
        <taxon>Araneomorphae</taxon>
        <taxon>Entelegynae</taxon>
        <taxon>Araneoidea</taxon>
        <taxon>Araneidae</taxon>
        <taxon>Araneus</taxon>
    </lineage>
</organism>
<accession>A0A4Y2WBT2</accession>
<dbReference type="EMBL" id="BGPR01057340">
    <property type="protein sequence ID" value="GBO33690.1"/>
    <property type="molecule type" value="Genomic_DNA"/>
</dbReference>
<evidence type="ECO:0000313" key="3">
    <source>
        <dbReference type="Proteomes" id="UP000499080"/>
    </source>
</evidence>
<proteinExistence type="predicted"/>
<protein>
    <submittedName>
        <fullName evidence="2">Uncharacterized protein</fullName>
    </submittedName>
</protein>
<keyword evidence="3" id="KW-1185">Reference proteome</keyword>
<reference evidence="2 3" key="1">
    <citation type="journal article" date="2019" name="Sci. Rep.">
        <title>Orb-weaving spider Araneus ventricosus genome elucidates the spidroin gene catalogue.</title>
        <authorList>
            <person name="Kono N."/>
            <person name="Nakamura H."/>
            <person name="Ohtoshi R."/>
            <person name="Moran D.A.P."/>
            <person name="Shinohara A."/>
            <person name="Yoshida Y."/>
            <person name="Fujiwara M."/>
            <person name="Mori M."/>
            <person name="Tomita M."/>
            <person name="Arakawa K."/>
        </authorList>
    </citation>
    <scope>NUCLEOTIDE SEQUENCE [LARGE SCALE GENOMIC DNA]</scope>
</reference>
<sequence>MLQHFQLVCVPLVSSQNAHDTALSDSHLNRETSGQFYRTPGHRCDHLCRRTFPCCRIWSSGSACIGDGTCPFEFHDKFCLDVFWYLSSVRCIESKRYMTDGTTPRQQNDVDPFSLR</sequence>
<dbReference type="AlphaFoldDB" id="A0A4Y2WBT2"/>